<protein>
    <submittedName>
        <fullName evidence="2">Uncharacterized protein</fullName>
    </submittedName>
</protein>
<evidence type="ECO:0000313" key="3">
    <source>
        <dbReference type="Proteomes" id="UP001311232"/>
    </source>
</evidence>
<accession>A0AAV9QQV8</accession>
<name>A0AAV9QQV8_9TELE</name>
<dbReference type="EMBL" id="JAHHUM010002958">
    <property type="protein sequence ID" value="KAK5599187.1"/>
    <property type="molecule type" value="Genomic_DNA"/>
</dbReference>
<organism evidence="2 3">
    <name type="scientific">Crenichthys baileyi</name>
    <name type="common">White River springfish</name>
    <dbReference type="NCBI Taxonomy" id="28760"/>
    <lineage>
        <taxon>Eukaryota</taxon>
        <taxon>Metazoa</taxon>
        <taxon>Chordata</taxon>
        <taxon>Craniata</taxon>
        <taxon>Vertebrata</taxon>
        <taxon>Euteleostomi</taxon>
        <taxon>Actinopterygii</taxon>
        <taxon>Neopterygii</taxon>
        <taxon>Teleostei</taxon>
        <taxon>Neoteleostei</taxon>
        <taxon>Acanthomorphata</taxon>
        <taxon>Ovalentaria</taxon>
        <taxon>Atherinomorphae</taxon>
        <taxon>Cyprinodontiformes</taxon>
        <taxon>Goodeidae</taxon>
        <taxon>Crenichthys</taxon>
    </lineage>
</organism>
<dbReference type="Proteomes" id="UP001311232">
    <property type="component" value="Unassembled WGS sequence"/>
</dbReference>
<feature type="compositionally biased region" description="Basic residues" evidence="1">
    <location>
        <begin position="42"/>
        <end position="71"/>
    </location>
</feature>
<gene>
    <name evidence="2" type="ORF">CRENBAI_024739</name>
</gene>
<dbReference type="AlphaFoldDB" id="A0AAV9QQV8"/>
<comment type="caution">
    <text evidence="2">The sequence shown here is derived from an EMBL/GenBank/DDBJ whole genome shotgun (WGS) entry which is preliminary data.</text>
</comment>
<reference evidence="2 3" key="1">
    <citation type="submission" date="2021-06" db="EMBL/GenBank/DDBJ databases">
        <authorList>
            <person name="Palmer J.M."/>
        </authorList>
    </citation>
    <scope>NUCLEOTIDE SEQUENCE [LARGE SCALE GENOMIC DNA]</scope>
    <source>
        <strain evidence="2 3">MEX-2019</strain>
        <tissue evidence="2">Muscle</tissue>
    </source>
</reference>
<feature type="compositionally biased region" description="Basic and acidic residues" evidence="1">
    <location>
        <begin position="72"/>
        <end position="119"/>
    </location>
</feature>
<feature type="region of interest" description="Disordered" evidence="1">
    <location>
        <begin position="34"/>
        <end position="131"/>
    </location>
</feature>
<keyword evidence="3" id="KW-1185">Reference proteome</keyword>
<evidence type="ECO:0000256" key="1">
    <source>
        <dbReference type="SAM" id="MobiDB-lite"/>
    </source>
</evidence>
<sequence length="150" mass="17424">MEHNYSIDNSPGKWSQPIAELRYNGLDDETRNEWRKEAARGHVSHSRHRRSRSRSSSRTHRTSHSRKRSHSRERDRSRRKDRDRDREKERERDRGKDRDKDRSKDKKGDQVSSLGEKRGAPQCGADGGVVKRLGSFIVSVRIKGPITAAP</sequence>
<proteinExistence type="predicted"/>
<evidence type="ECO:0000313" key="2">
    <source>
        <dbReference type="EMBL" id="KAK5599187.1"/>
    </source>
</evidence>